<comment type="similarity">
    <text evidence="2">Belongs to the CFAP206 family.</text>
</comment>
<dbReference type="EMBL" id="QDEB01097232">
    <property type="protein sequence ID" value="RZC32461.1"/>
    <property type="molecule type" value="Genomic_DNA"/>
</dbReference>
<sequence length="626" mass="72377">MQCDGAIRNIEKEILRECANKGIQVYSNFLNYYIKLLALDPSWGITTNFMINREDVQNFIKFVVAKLEDQLTPSMIVLKMQFYFHCNFSMKQKMLKRNRTELLARLKTLEHEIIDIKVLKEDEEIDFIYKKMVYYITLASGLGNPTLDPVFKEVRAALGSILDTHEIKEYCKQPKYAKIENLQEFTKLVTGIRLFNKDCGKGGEGMEELPKLINEALDATNAELQNTLIAIMDKVNLITTALDFIYVTTVDERGRFVIECNLPKDVTMADVQYIKDSLIVYRQHELYIRKLIDEVEKIDNSANQIFNTLQTALVNLHQVVKHRIAIPVNQVFPHFIKLSDIWCSLQDQTILLAKLNQIMICLQKYIKVLSFNDAIAEMMIPYGESPMTDAERLQKTAGQRIPTEENHAQIIDVMMYKDIDSVKLEYLGFCAWKLVVTEGGLLPGNPNLGIARTMNMNFVFSTVDAGIAFGRSPEMFIMEIINLARRKPELINLLQIKNQMYLLQNIKELVREPPLLPLTDEVEIQTETHPIKENIDRNYMWNVWDLRRKAIKLAGLSHCKTTGSQTKKSYHRINFSTQTYGIKEQLSQTKRDNYSNVPKPSNFIFGLRGRKDDKQFVVDLTRPLEE</sequence>
<evidence type="ECO:0000256" key="4">
    <source>
        <dbReference type="ARBA" id="ARBA00022490"/>
    </source>
</evidence>
<evidence type="ECO:0000313" key="11">
    <source>
        <dbReference type="Proteomes" id="UP000292052"/>
    </source>
</evidence>
<evidence type="ECO:0000256" key="3">
    <source>
        <dbReference type="ARBA" id="ARBA00021602"/>
    </source>
</evidence>
<dbReference type="Proteomes" id="UP000292052">
    <property type="component" value="Unassembled WGS sequence"/>
</dbReference>
<evidence type="ECO:0000256" key="2">
    <source>
        <dbReference type="ARBA" id="ARBA00010500"/>
    </source>
</evidence>
<name>A0A482VHT9_ASBVE</name>
<dbReference type="OrthoDB" id="10251073at2759"/>
<evidence type="ECO:0000313" key="10">
    <source>
        <dbReference type="EMBL" id="RZC32461.1"/>
    </source>
</evidence>
<keyword evidence="11" id="KW-1185">Reference proteome</keyword>
<dbReference type="PANTHER" id="PTHR21442">
    <property type="entry name" value="CILIA- AND FLAGELLA-ASSOCIATED PROTEIN 206"/>
    <property type="match status" value="1"/>
</dbReference>
<keyword evidence="5" id="KW-0970">Cilium biogenesis/degradation</keyword>
<reference evidence="10 11" key="1">
    <citation type="submission" date="2017-03" db="EMBL/GenBank/DDBJ databases">
        <title>Genome of the blue death feigning beetle - Asbolus verrucosus.</title>
        <authorList>
            <person name="Rider S.D."/>
        </authorList>
    </citation>
    <scope>NUCLEOTIDE SEQUENCE [LARGE SCALE GENOMIC DNA]</scope>
    <source>
        <strain evidence="10">Butters</strain>
        <tissue evidence="10">Head and leg muscle</tissue>
    </source>
</reference>
<comment type="caution">
    <text evidence="10">The sequence shown here is derived from an EMBL/GenBank/DDBJ whole genome shotgun (WGS) entry which is preliminary data.</text>
</comment>
<keyword evidence="7" id="KW-0206">Cytoskeleton</keyword>
<dbReference type="GO" id="GO:0005930">
    <property type="term" value="C:axoneme"/>
    <property type="evidence" value="ECO:0007669"/>
    <property type="project" value="UniProtKB-SubCell"/>
</dbReference>
<evidence type="ECO:0000256" key="8">
    <source>
        <dbReference type="ARBA" id="ARBA00023273"/>
    </source>
</evidence>
<keyword evidence="8" id="KW-0966">Cell projection</keyword>
<gene>
    <name evidence="10" type="ORF">BDFB_000600</name>
</gene>
<evidence type="ECO:0000256" key="9">
    <source>
        <dbReference type="ARBA" id="ARBA00045321"/>
    </source>
</evidence>
<dbReference type="GO" id="GO:0036064">
    <property type="term" value="C:ciliary basal body"/>
    <property type="evidence" value="ECO:0007669"/>
    <property type="project" value="TreeGrafter"/>
</dbReference>
<keyword evidence="4" id="KW-0963">Cytoplasm</keyword>
<keyword evidence="6" id="KW-0969">Cilium</keyword>
<proteinExistence type="inferred from homology"/>
<dbReference type="PANTHER" id="PTHR21442:SF0">
    <property type="entry name" value="CILIA- AND FLAGELLA-ASSOCIATED PROTEIN 206"/>
    <property type="match status" value="1"/>
</dbReference>
<dbReference type="AlphaFoldDB" id="A0A482VHT9"/>
<evidence type="ECO:0000256" key="1">
    <source>
        <dbReference type="ARBA" id="ARBA00004430"/>
    </source>
</evidence>
<protein>
    <recommendedName>
        <fullName evidence="3">Cilia- and flagella-associated protein 206</fullName>
    </recommendedName>
</protein>
<evidence type="ECO:0000256" key="5">
    <source>
        <dbReference type="ARBA" id="ARBA00022794"/>
    </source>
</evidence>
<dbReference type="Pfam" id="PF12018">
    <property type="entry name" value="FAP206"/>
    <property type="match status" value="1"/>
</dbReference>
<dbReference type="InterPro" id="IPR021897">
    <property type="entry name" value="FAP206"/>
</dbReference>
<dbReference type="STRING" id="1661398.A0A482VHT9"/>
<comment type="subcellular location">
    <subcellularLocation>
        <location evidence="1">Cytoplasm</location>
        <location evidence="1">Cytoskeleton</location>
        <location evidence="1">Cilium axoneme</location>
    </subcellularLocation>
</comment>
<dbReference type="GO" id="GO:0030030">
    <property type="term" value="P:cell projection organization"/>
    <property type="evidence" value="ECO:0007669"/>
    <property type="project" value="UniProtKB-KW"/>
</dbReference>
<accession>A0A482VHT9</accession>
<evidence type="ECO:0000256" key="6">
    <source>
        <dbReference type="ARBA" id="ARBA00023069"/>
    </source>
</evidence>
<organism evidence="10 11">
    <name type="scientific">Asbolus verrucosus</name>
    <name type="common">Desert ironclad beetle</name>
    <dbReference type="NCBI Taxonomy" id="1661398"/>
    <lineage>
        <taxon>Eukaryota</taxon>
        <taxon>Metazoa</taxon>
        <taxon>Ecdysozoa</taxon>
        <taxon>Arthropoda</taxon>
        <taxon>Hexapoda</taxon>
        <taxon>Insecta</taxon>
        <taxon>Pterygota</taxon>
        <taxon>Neoptera</taxon>
        <taxon>Endopterygota</taxon>
        <taxon>Coleoptera</taxon>
        <taxon>Polyphaga</taxon>
        <taxon>Cucujiformia</taxon>
        <taxon>Tenebrionidae</taxon>
        <taxon>Pimeliinae</taxon>
        <taxon>Asbolus</taxon>
    </lineage>
</organism>
<comment type="function">
    <text evidence="9">Essential for sperm motility and is involved in the regulation of the beating frequency of motile cilia on the epithelial cells of the respiratory tract. Required for the establishment of radial spokes in sperm flagella.</text>
</comment>
<dbReference type="GO" id="GO:0003356">
    <property type="term" value="P:regulation of cilium beat frequency"/>
    <property type="evidence" value="ECO:0007669"/>
    <property type="project" value="TreeGrafter"/>
</dbReference>
<evidence type="ECO:0000256" key="7">
    <source>
        <dbReference type="ARBA" id="ARBA00023212"/>
    </source>
</evidence>